<evidence type="ECO:0000256" key="1">
    <source>
        <dbReference type="ARBA" id="ARBA00022679"/>
    </source>
</evidence>
<dbReference type="GO" id="GO:0017000">
    <property type="term" value="P:antibiotic biosynthetic process"/>
    <property type="evidence" value="ECO:0007669"/>
    <property type="project" value="UniProtKB-ARBA"/>
</dbReference>
<protein>
    <submittedName>
        <fullName evidence="2">Uncharacterized protein</fullName>
    </submittedName>
</protein>
<dbReference type="Pfam" id="PF13489">
    <property type="entry name" value="Methyltransf_23"/>
    <property type="match status" value="1"/>
</dbReference>
<dbReference type="Proteomes" id="UP000325211">
    <property type="component" value="Chromosome"/>
</dbReference>
<organism evidence="2 3">
    <name type="scientific">Streptomyces venezuelae</name>
    <dbReference type="NCBI Taxonomy" id="54571"/>
    <lineage>
        <taxon>Bacteria</taxon>
        <taxon>Bacillati</taxon>
        <taxon>Actinomycetota</taxon>
        <taxon>Actinomycetes</taxon>
        <taxon>Kitasatosporales</taxon>
        <taxon>Streptomycetaceae</taxon>
        <taxon>Streptomyces</taxon>
    </lineage>
</organism>
<dbReference type="PANTHER" id="PTHR43861">
    <property type="entry name" value="TRANS-ACONITATE 2-METHYLTRANSFERASE-RELATED"/>
    <property type="match status" value="1"/>
</dbReference>
<sequence>MTAEVTESESVQETPAWLSALREALDPHSVRRLAALDPKPDWNCLEIGAGSGSTSRWLAERCTSGKVTATDIELGALSDSGYPNLEIVRHDVTTEDFPEASFDLIYARYVFSHLRSRDADLAKVVSWLKPGGWLLLEEPAQFPVESAQDEDYREVSLATLKQYKEQVGTDLTWPRTFPAPLVELGLEEIGLDGDLSLVGAGRPMSLFWGEAIKGWGPIVVAAGGATEEQVEKAAGRMYQKDFWDLGLATMAVWGRRPA</sequence>
<dbReference type="Gene3D" id="3.40.50.150">
    <property type="entry name" value="Vaccinia Virus protein VP39"/>
    <property type="match status" value="1"/>
</dbReference>
<name>A0A5P2D8H2_STRVZ</name>
<dbReference type="CDD" id="cd02440">
    <property type="entry name" value="AdoMet_MTases"/>
    <property type="match status" value="1"/>
</dbReference>
<evidence type="ECO:0000313" key="3">
    <source>
        <dbReference type="Proteomes" id="UP000325211"/>
    </source>
</evidence>
<dbReference type="AlphaFoldDB" id="A0A5P2D8H2"/>
<proteinExistence type="predicted"/>
<dbReference type="InterPro" id="IPR029063">
    <property type="entry name" value="SAM-dependent_MTases_sf"/>
</dbReference>
<dbReference type="SUPFAM" id="SSF53335">
    <property type="entry name" value="S-adenosyl-L-methionine-dependent methyltransferases"/>
    <property type="match status" value="1"/>
</dbReference>
<keyword evidence="1" id="KW-0808">Transferase</keyword>
<dbReference type="EMBL" id="CP029190">
    <property type="protein sequence ID" value="QES50850.1"/>
    <property type="molecule type" value="Genomic_DNA"/>
</dbReference>
<dbReference type="GO" id="GO:0008168">
    <property type="term" value="F:methyltransferase activity"/>
    <property type="evidence" value="ECO:0007669"/>
    <property type="project" value="UniProtKB-ARBA"/>
</dbReference>
<accession>A0A5P2D8H2</accession>
<dbReference type="PANTHER" id="PTHR43861:SF3">
    <property type="entry name" value="PUTATIVE (AFU_ORTHOLOGUE AFUA_2G14390)-RELATED"/>
    <property type="match status" value="1"/>
</dbReference>
<reference evidence="2 3" key="1">
    <citation type="submission" date="2018-05" db="EMBL/GenBank/DDBJ databases">
        <title>Streptomyces venezuelae.</title>
        <authorList>
            <person name="Kim W."/>
            <person name="Lee N."/>
            <person name="Cho B.-K."/>
        </authorList>
    </citation>
    <scope>NUCLEOTIDE SEQUENCE [LARGE SCALE GENOMIC DNA]</scope>
    <source>
        <strain evidence="2 3">ATCC 21782</strain>
    </source>
</reference>
<evidence type="ECO:0000313" key="2">
    <source>
        <dbReference type="EMBL" id="QES50850.1"/>
    </source>
</evidence>
<gene>
    <name evidence="2" type="ORF">DEJ50_26490</name>
</gene>